<dbReference type="InterPro" id="IPR035976">
    <property type="entry name" value="Sushi/SCR/CCP_sf"/>
</dbReference>
<dbReference type="SUPFAM" id="SSF57535">
    <property type="entry name" value="Complement control module/SCR domain"/>
    <property type="match status" value="1"/>
</dbReference>
<dbReference type="SMART" id="SM00032">
    <property type="entry name" value="CCP"/>
    <property type="match status" value="1"/>
</dbReference>
<keyword evidence="3" id="KW-1133">Transmembrane helix</keyword>
<evidence type="ECO:0000313" key="6">
    <source>
        <dbReference type="Proteomes" id="UP001283361"/>
    </source>
</evidence>
<keyword evidence="6" id="KW-1185">Reference proteome</keyword>
<dbReference type="Pfam" id="PF00084">
    <property type="entry name" value="Sushi"/>
    <property type="match status" value="1"/>
</dbReference>
<protein>
    <recommendedName>
        <fullName evidence="4">Sushi domain-containing protein</fullName>
    </recommendedName>
</protein>
<name>A0AAE0Z075_9GAST</name>
<evidence type="ECO:0000256" key="1">
    <source>
        <dbReference type="ARBA" id="ARBA00023157"/>
    </source>
</evidence>
<comment type="caution">
    <text evidence="5">The sequence shown here is derived from an EMBL/GenBank/DDBJ whole genome shotgun (WGS) entry which is preliminary data.</text>
</comment>
<feature type="transmembrane region" description="Helical" evidence="3">
    <location>
        <begin position="80"/>
        <end position="105"/>
    </location>
</feature>
<reference evidence="5" key="1">
    <citation type="journal article" date="2023" name="G3 (Bethesda)">
        <title>A reference genome for the long-term kleptoplast-retaining sea slug Elysia crispata morphotype clarki.</title>
        <authorList>
            <person name="Eastman K.E."/>
            <person name="Pendleton A.L."/>
            <person name="Shaikh M.A."/>
            <person name="Suttiyut T."/>
            <person name="Ogas R."/>
            <person name="Tomko P."/>
            <person name="Gavelis G."/>
            <person name="Widhalm J.R."/>
            <person name="Wisecaver J.H."/>
        </authorList>
    </citation>
    <scope>NUCLEOTIDE SEQUENCE</scope>
    <source>
        <strain evidence="5">ECLA1</strain>
    </source>
</reference>
<sequence length="188" mass="21192">MSNCTLESSVNNAVATLSNYTSDLVMASYQCLTGFSLAGDSRIFCNTTEGAWQQAPRCFVIQPKVDVNVNVSTSSGVSAWFLYFLAIFLIALIAVVILVSIWCFLRPPCQTVYLQEARYYKQDSKQDNDEVFSLKSSRDSIFWVDKTEPTPREAPVYRKPVPPAKDLIKEGKWMPHRNSIRSINTSTK</sequence>
<dbReference type="CDD" id="cd00033">
    <property type="entry name" value="CCP"/>
    <property type="match status" value="1"/>
</dbReference>
<dbReference type="Gene3D" id="2.10.70.10">
    <property type="entry name" value="Complement Module, domain 1"/>
    <property type="match status" value="1"/>
</dbReference>
<comment type="caution">
    <text evidence="2">Lacks conserved residue(s) required for the propagation of feature annotation.</text>
</comment>
<evidence type="ECO:0000313" key="5">
    <source>
        <dbReference type="EMBL" id="KAK3760327.1"/>
    </source>
</evidence>
<keyword evidence="3" id="KW-0472">Membrane</keyword>
<feature type="disulfide bond" evidence="2">
    <location>
        <begin position="31"/>
        <end position="58"/>
    </location>
</feature>
<dbReference type="EMBL" id="JAWDGP010005011">
    <property type="protein sequence ID" value="KAK3760327.1"/>
    <property type="molecule type" value="Genomic_DNA"/>
</dbReference>
<evidence type="ECO:0000256" key="2">
    <source>
        <dbReference type="PROSITE-ProRule" id="PRU00302"/>
    </source>
</evidence>
<keyword evidence="1 2" id="KW-1015">Disulfide bond</keyword>
<keyword evidence="3" id="KW-0812">Transmembrane</keyword>
<dbReference type="InterPro" id="IPR000436">
    <property type="entry name" value="Sushi_SCR_CCP_dom"/>
</dbReference>
<dbReference type="AlphaFoldDB" id="A0AAE0Z075"/>
<accession>A0AAE0Z075</accession>
<keyword evidence="2" id="KW-0768">Sushi</keyword>
<evidence type="ECO:0000256" key="3">
    <source>
        <dbReference type="SAM" id="Phobius"/>
    </source>
</evidence>
<feature type="domain" description="Sushi" evidence="4">
    <location>
        <begin position="2"/>
        <end position="60"/>
    </location>
</feature>
<evidence type="ECO:0000259" key="4">
    <source>
        <dbReference type="PROSITE" id="PS50923"/>
    </source>
</evidence>
<dbReference type="Proteomes" id="UP001283361">
    <property type="component" value="Unassembled WGS sequence"/>
</dbReference>
<proteinExistence type="predicted"/>
<gene>
    <name evidence="5" type="ORF">RRG08_045989</name>
</gene>
<dbReference type="PROSITE" id="PS50923">
    <property type="entry name" value="SUSHI"/>
    <property type="match status" value="1"/>
</dbReference>
<organism evidence="5 6">
    <name type="scientific">Elysia crispata</name>
    <name type="common">lettuce slug</name>
    <dbReference type="NCBI Taxonomy" id="231223"/>
    <lineage>
        <taxon>Eukaryota</taxon>
        <taxon>Metazoa</taxon>
        <taxon>Spiralia</taxon>
        <taxon>Lophotrochozoa</taxon>
        <taxon>Mollusca</taxon>
        <taxon>Gastropoda</taxon>
        <taxon>Heterobranchia</taxon>
        <taxon>Euthyneura</taxon>
        <taxon>Panpulmonata</taxon>
        <taxon>Sacoglossa</taxon>
        <taxon>Placobranchoidea</taxon>
        <taxon>Plakobranchidae</taxon>
        <taxon>Elysia</taxon>
    </lineage>
</organism>